<dbReference type="SUPFAM" id="SSF53300">
    <property type="entry name" value="vWA-like"/>
    <property type="match status" value="1"/>
</dbReference>
<dbReference type="InterPro" id="IPR036465">
    <property type="entry name" value="vWFA_dom_sf"/>
</dbReference>
<name>A0A2M9G777_9PROT</name>
<evidence type="ECO:0008006" key="4">
    <source>
        <dbReference type="Google" id="ProtNLM"/>
    </source>
</evidence>
<dbReference type="Pfam" id="PF05762">
    <property type="entry name" value="VWA_CoxE"/>
    <property type="match status" value="1"/>
</dbReference>
<dbReference type="Proteomes" id="UP000229498">
    <property type="component" value="Unassembled WGS sequence"/>
</dbReference>
<comment type="caution">
    <text evidence="2">The sequence shown here is derived from an EMBL/GenBank/DDBJ whole genome shotgun (WGS) entry which is preliminary data.</text>
</comment>
<accession>A0A2M9G777</accession>
<gene>
    <name evidence="2" type="ORF">CVT23_00455</name>
</gene>
<organism evidence="2 3">
    <name type="scientific">Minwuia thermotolerans</name>
    <dbReference type="NCBI Taxonomy" id="2056226"/>
    <lineage>
        <taxon>Bacteria</taxon>
        <taxon>Pseudomonadati</taxon>
        <taxon>Pseudomonadota</taxon>
        <taxon>Alphaproteobacteria</taxon>
        <taxon>Minwuiales</taxon>
        <taxon>Minwuiaceae</taxon>
        <taxon>Minwuia</taxon>
    </lineage>
</organism>
<protein>
    <recommendedName>
        <fullName evidence="4">VWA containing CoxE family protein</fullName>
    </recommendedName>
</protein>
<dbReference type="InterPro" id="IPR011195">
    <property type="entry name" value="UCP010256"/>
</dbReference>
<evidence type="ECO:0000256" key="1">
    <source>
        <dbReference type="SAM" id="MobiDB-lite"/>
    </source>
</evidence>
<feature type="region of interest" description="Disordered" evidence="1">
    <location>
        <begin position="71"/>
        <end position="128"/>
    </location>
</feature>
<dbReference type="AlphaFoldDB" id="A0A2M9G777"/>
<reference evidence="2 3" key="1">
    <citation type="submission" date="2017-11" db="EMBL/GenBank/DDBJ databases">
        <title>Draft genome sequence of Rhizobiales bacterium SY3-13.</title>
        <authorList>
            <person name="Sun C."/>
        </authorList>
    </citation>
    <scope>NUCLEOTIDE SEQUENCE [LARGE SCALE GENOMIC DNA]</scope>
    <source>
        <strain evidence="2 3">SY3-13</strain>
    </source>
</reference>
<keyword evidence="3" id="KW-1185">Reference proteome</keyword>
<proteinExistence type="predicted"/>
<feature type="compositionally biased region" description="Gly residues" evidence="1">
    <location>
        <begin position="95"/>
        <end position="126"/>
    </location>
</feature>
<dbReference type="InterPro" id="IPR008912">
    <property type="entry name" value="Uncharacterised_CoxE"/>
</dbReference>
<evidence type="ECO:0000313" key="3">
    <source>
        <dbReference type="Proteomes" id="UP000229498"/>
    </source>
</evidence>
<evidence type="ECO:0000313" key="2">
    <source>
        <dbReference type="EMBL" id="PJK31564.1"/>
    </source>
</evidence>
<dbReference type="PANTHER" id="PTHR39338:SF5">
    <property type="entry name" value="BLR6139 PROTEIN"/>
    <property type="match status" value="1"/>
</dbReference>
<dbReference type="PIRSF" id="PIRSF010256">
    <property type="entry name" value="CoxE_vWa"/>
    <property type="match status" value="1"/>
</dbReference>
<sequence length="485" mass="54673">MLADFLKALREADVPISPAETLEAHRAIDIVGWGDRDLLKDTLAVTLAKSEFEKERFDDCFERFFAVDEFDTDEAERQPANDDDHEPSEDSAGSGLPGEGGGEGGEGEGGGGGAGGQPGETPGGAAPGELSELSRMLLENDRPGLETRMAQSAEVSGVRDIVLFTQIGQFTRRIAEGMGLQELDDDLSELRDAGLAGDGRAEALGQRLNALRGRMMERIRDYVEQQLALQAANKSRRVREELLEQMRLTNVERRDYLVMQNLVRKMARKLVVLHSRRKKKSHRGQLDIRRTLRKNRGYDGMIVEPQWRRTRIDRPDVHVLCDVSGSVANVARFLLMFLYSLQEVLPKVRAYAFAGELREVTKLFETRPIEEAVASVLEDFAYMPTDYGRSLMDFRDIGLDDVDYRSTVIILGDARSNYSDPKTEVVRTIYDRSKRLIWLNPEGRNQWGTGDSEMLRYAPNCHQVEVCNSLRHLERIVDRVLRSAL</sequence>
<dbReference type="PANTHER" id="PTHR39338">
    <property type="entry name" value="BLL5662 PROTEIN-RELATED"/>
    <property type="match status" value="1"/>
</dbReference>
<dbReference type="EMBL" id="PHIG01000004">
    <property type="protein sequence ID" value="PJK31564.1"/>
    <property type="molecule type" value="Genomic_DNA"/>
</dbReference>